<dbReference type="EMBL" id="MFJL01000024">
    <property type="protein sequence ID" value="OGG15509.1"/>
    <property type="molecule type" value="Genomic_DNA"/>
</dbReference>
<dbReference type="Proteomes" id="UP000176923">
    <property type="component" value="Unassembled WGS sequence"/>
</dbReference>
<protein>
    <submittedName>
        <fullName evidence="1">Uncharacterized protein</fullName>
    </submittedName>
</protein>
<evidence type="ECO:0000313" key="1">
    <source>
        <dbReference type="EMBL" id="OGG15509.1"/>
    </source>
</evidence>
<name>A0A1F5ZSU0_9BACT</name>
<proteinExistence type="predicted"/>
<accession>A0A1F5ZSU0</accession>
<dbReference type="AlphaFoldDB" id="A0A1F5ZSU0"/>
<organism evidence="1 2">
    <name type="scientific">Candidatus Gottesmanbacteria bacterium RIFCSPHIGHO2_02_FULL_39_11</name>
    <dbReference type="NCBI Taxonomy" id="1798382"/>
    <lineage>
        <taxon>Bacteria</taxon>
        <taxon>Candidatus Gottesmaniibacteriota</taxon>
    </lineage>
</organism>
<evidence type="ECO:0000313" key="2">
    <source>
        <dbReference type="Proteomes" id="UP000176923"/>
    </source>
</evidence>
<sequence>MNKELGWSGRGVEFAFPRINEISQPCVPWLAIGINAGNGHASQGLQVASNMTSLGYPTAFKELIGWIAPYASQAEKKLIKSWEWFNRVGLTQFLASKLS</sequence>
<comment type="caution">
    <text evidence="1">The sequence shown here is derived from an EMBL/GenBank/DDBJ whole genome shotgun (WGS) entry which is preliminary data.</text>
</comment>
<reference evidence="1 2" key="1">
    <citation type="journal article" date="2016" name="Nat. Commun.">
        <title>Thousands of microbial genomes shed light on interconnected biogeochemical processes in an aquifer system.</title>
        <authorList>
            <person name="Anantharaman K."/>
            <person name="Brown C.T."/>
            <person name="Hug L.A."/>
            <person name="Sharon I."/>
            <person name="Castelle C.J."/>
            <person name="Probst A.J."/>
            <person name="Thomas B.C."/>
            <person name="Singh A."/>
            <person name="Wilkins M.J."/>
            <person name="Karaoz U."/>
            <person name="Brodie E.L."/>
            <person name="Williams K.H."/>
            <person name="Hubbard S.S."/>
            <person name="Banfield J.F."/>
        </authorList>
    </citation>
    <scope>NUCLEOTIDE SEQUENCE [LARGE SCALE GENOMIC DNA]</scope>
</reference>
<gene>
    <name evidence="1" type="ORF">A3D77_06710</name>
</gene>